<evidence type="ECO:0000313" key="14">
    <source>
        <dbReference type="EMBL" id="QNT78701.1"/>
    </source>
</evidence>
<dbReference type="AlphaFoldDB" id="A0A7H1NSE1"/>
<keyword evidence="7" id="KW-0093">Biotin biosynthesis</keyword>
<dbReference type="InterPro" id="IPR015424">
    <property type="entry name" value="PyrdxlP-dep_Trfase"/>
</dbReference>
<dbReference type="RefSeq" id="WP_203412941.1">
    <property type="nucleotide sequence ID" value="NZ_CP060244.1"/>
</dbReference>
<dbReference type="InterPro" id="IPR001917">
    <property type="entry name" value="Aminotrans_II_pyridoxalP_BS"/>
</dbReference>
<dbReference type="CDD" id="cd06454">
    <property type="entry name" value="KBL_like"/>
    <property type="match status" value="1"/>
</dbReference>
<protein>
    <recommendedName>
        <fullName evidence="5">8-amino-7-oxononanoate synthase</fullName>
        <ecNumber evidence="5">2.3.1.47</ecNumber>
    </recommendedName>
    <alternativeName>
        <fullName evidence="9">7-keto-8-amino-pelargonic acid synthase</fullName>
    </alternativeName>
    <alternativeName>
        <fullName evidence="10">8-amino-7-ketopelargonate synthase</fullName>
    </alternativeName>
</protein>
<keyword evidence="6 14" id="KW-0808">Transferase</keyword>
<dbReference type="GO" id="GO:0030170">
    <property type="term" value="F:pyridoxal phosphate binding"/>
    <property type="evidence" value="ECO:0007669"/>
    <property type="project" value="InterPro"/>
</dbReference>
<comment type="pathway">
    <text evidence="2">Cofactor biosynthesis; biotin biosynthesis.</text>
</comment>
<evidence type="ECO:0000256" key="10">
    <source>
        <dbReference type="ARBA" id="ARBA00033381"/>
    </source>
</evidence>
<evidence type="ECO:0000256" key="9">
    <source>
        <dbReference type="ARBA" id="ARBA00032610"/>
    </source>
</evidence>
<evidence type="ECO:0000313" key="15">
    <source>
        <dbReference type="Proteomes" id="UP000516349"/>
    </source>
</evidence>
<proteinExistence type="inferred from homology"/>
<evidence type="ECO:0000259" key="13">
    <source>
        <dbReference type="Pfam" id="PF00155"/>
    </source>
</evidence>
<comment type="cofactor">
    <cofactor evidence="1 12">
        <name>pyridoxal 5'-phosphate</name>
        <dbReference type="ChEBI" id="CHEBI:597326"/>
    </cofactor>
</comment>
<comment type="subunit">
    <text evidence="4">Homodimer.</text>
</comment>
<evidence type="ECO:0000256" key="12">
    <source>
        <dbReference type="RuleBase" id="RU003693"/>
    </source>
</evidence>
<evidence type="ECO:0000256" key="1">
    <source>
        <dbReference type="ARBA" id="ARBA00001933"/>
    </source>
</evidence>
<dbReference type="GO" id="GO:0009102">
    <property type="term" value="P:biotin biosynthetic process"/>
    <property type="evidence" value="ECO:0007669"/>
    <property type="project" value="UniProtKB-KW"/>
</dbReference>
<dbReference type="InterPro" id="IPR015421">
    <property type="entry name" value="PyrdxlP-dep_Trfase_major"/>
</dbReference>
<evidence type="ECO:0000256" key="4">
    <source>
        <dbReference type="ARBA" id="ARBA00011738"/>
    </source>
</evidence>
<sequence length="404" mass="45068">MTGLEIKLREALELLEKKHLKRTVYAPFSGQEKPKNWIDFSSNDYLGLAQDAFLKDRSKEWLSLYGSGVGSSRLVSGSLSPFLEVERVLAHFHGKERALVFASGWQCNVAALSCIINFARETYLEEPLVFTDRLNHASLHYGCALGGARQIRFRHNDLNHLKERLQSCQHKKGQRFIVTESVFSMDGDQVDIDSLLELAQQFSAFVYVDEAHACGLYGPEGRGFSYGKPGCAVVMGTLSKAFGGFGGYVATSAALCEWLVNKSSGFIHTTALPPAVWGALSAALEKIPSMRYERQELVEKAQFVRQKFRAMGLNIAQSTTHIIPVIFSSSAQALRVAECLKTYGIYTVAIRPPTVPVGQSRIRFTLCAFHQWKDIEILCQAMAEIISELQIEEGAEERSSRWKL</sequence>
<feature type="domain" description="Aminotransferase class I/classII large" evidence="13">
    <location>
        <begin position="36"/>
        <end position="381"/>
    </location>
</feature>
<evidence type="ECO:0000256" key="2">
    <source>
        <dbReference type="ARBA" id="ARBA00004746"/>
    </source>
</evidence>
<evidence type="ECO:0000256" key="7">
    <source>
        <dbReference type="ARBA" id="ARBA00022756"/>
    </source>
</evidence>
<dbReference type="EC" id="2.3.1.47" evidence="5"/>
<dbReference type="InterPro" id="IPR004839">
    <property type="entry name" value="Aminotransferase_I/II_large"/>
</dbReference>
<evidence type="ECO:0000256" key="8">
    <source>
        <dbReference type="ARBA" id="ARBA00022898"/>
    </source>
</evidence>
<comment type="similarity">
    <text evidence="3">Belongs to the class-II pyridoxal-phosphate-dependent aminotransferase family. BioF subfamily.</text>
</comment>
<dbReference type="Gene3D" id="3.90.1150.10">
    <property type="entry name" value="Aspartate Aminotransferase, domain 1"/>
    <property type="match status" value="1"/>
</dbReference>
<keyword evidence="14" id="KW-0012">Acyltransferase</keyword>
<dbReference type="PANTHER" id="PTHR13693">
    <property type="entry name" value="CLASS II AMINOTRANSFERASE/8-AMINO-7-OXONONANOATE SYNTHASE"/>
    <property type="match status" value="1"/>
</dbReference>
<dbReference type="SUPFAM" id="SSF53383">
    <property type="entry name" value="PLP-dependent transferases"/>
    <property type="match status" value="1"/>
</dbReference>
<keyword evidence="15" id="KW-1185">Reference proteome</keyword>
<dbReference type="KEGG" id="ebla:JGUZn3_14780"/>
<dbReference type="Proteomes" id="UP000516349">
    <property type="component" value="Chromosome"/>
</dbReference>
<organism evidence="14 15">
    <name type="scientific">Entomobacter blattae</name>
    <dbReference type="NCBI Taxonomy" id="2762277"/>
    <lineage>
        <taxon>Bacteria</taxon>
        <taxon>Pseudomonadati</taxon>
        <taxon>Pseudomonadota</taxon>
        <taxon>Alphaproteobacteria</taxon>
        <taxon>Acetobacterales</taxon>
        <taxon>Acetobacteraceae</taxon>
        <taxon>Entomobacter</taxon>
    </lineage>
</organism>
<dbReference type="GO" id="GO:0008710">
    <property type="term" value="F:8-amino-7-oxononanoate synthase activity"/>
    <property type="evidence" value="ECO:0007669"/>
    <property type="project" value="UniProtKB-EC"/>
</dbReference>
<evidence type="ECO:0000256" key="3">
    <source>
        <dbReference type="ARBA" id="ARBA00010008"/>
    </source>
</evidence>
<dbReference type="PROSITE" id="PS00599">
    <property type="entry name" value="AA_TRANSFER_CLASS_2"/>
    <property type="match status" value="1"/>
</dbReference>
<dbReference type="Pfam" id="PF00155">
    <property type="entry name" value="Aminotran_1_2"/>
    <property type="match status" value="1"/>
</dbReference>
<name>A0A7H1NSE1_9PROT</name>
<dbReference type="InterPro" id="IPR050087">
    <property type="entry name" value="AON_synthase_class-II"/>
</dbReference>
<dbReference type="Gene3D" id="3.40.640.10">
    <property type="entry name" value="Type I PLP-dependent aspartate aminotransferase-like (Major domain)"/>
    <property type="match status" value="1"/>
</dbReference>
<accession>A0A7H1NSE1</accession>
<evidence type="ECO:0000256" key="6">
    <source>
        <dbReference type="ARBA" id="ARBA00022679"/>
    </source>
</evidence>
<gene>
    <name evidence="14" type="primary">bioF_2</name>
    <name evidence="14" type="ORF">JGUZn3_14780</name>
</gene>
<dbReference type="EMBL" id="CP060244">
    <property type="protein sequence ID" value="QNT78701.1"/>
    <property type="molecule type" value="Genomic_DNA"/>
</dbReference>
<comment type="catalytic activity">
    <reaction evidence="11">
        <text>6-carboxyhexanoyl-[ACP] + L-alanine + H(+) = (8S)-8-amino-7-oxononanoate + holo-[ACP] + CO2</text>
        <dbReference type="Rhea" id="RHEA:42288"/>
        <dbReference type="Rhea" id="RHEA-COMP:9685"/>
        <dbReference type="Rhea" id="RHEA-COMP:9955"/>
        <dbReference type="ChEBI" id="CHEBI:15378"/>
        <dbReference type="ChEBI" id="CHEBI:16526"/>
        <dbReference type="ChEBI" id="CHEBI:57972"/>
        <dbReference type="ChEBI" id="CHEBI:64479"/>
        <dbReference type="ChEBI" id="CHEBI:78846"/>
        <dbReference type="ChEBI" id="CHEBI:149468"/>
        <dbReference type="EC" id="2.3.1.47"/>
    </reaction>
</comment>
<dbReference type="InterPro" id="IPR015422">
    <property type="entry name" value="PyrdxlP-dep_Trfase_small"/>
</dbReference>
<dbReference type="PANTHER" id="PTHR13693:SF100">
    <property type="entry name" value="8-AMINO-7-OXONONANOATE SYNTHASE"/>
    <property type="match status" value="1"/>
</dbReference>
<evidence type="ECO:0000256" key="5">
    <source>
        <dbReference type="ARBA" id="ARBA00013187"/>
    </source>
</evidence>
<reference evidence="14 15" key="1">
    <citation type="submission" date="2020-08" db="EMBL/GenBank/DDBJ databases">
        <title>Complete genome sequence of Entomobacter blattae G55GP.</title>
        <authorList>
            <person name="Poehlein A."/>
            <person name="Guzman J."/>
            <person name="Daniel R."/>
            <person name="Vilcinskas A."/>
        </authorList>
    </citation>
    <scope>NUCLEOTIDE SEQUENCE [LARGE SCALE GENOMIC DNA]</scope>
    <source>
        <strain evidence="14 15">G55GP</strain>
    </source>
</reference>
<evidence type="ECO:0000256" key="11">
    <source>
        <dbReference type="ARBA" id="ARBA00047715"/>
    </source>
</evidence>
<keyword evidence="8 12" id="KW-0663">Pyridoxal phosphate</keyword>